<dbReference type="RefSeq" id="WP_151052132.1">
    <property type="nucleotide sequence ID" value="NZ_CP031700.1"/>
</dbReference>
<feature type="transmembrane region" description="Helical" evidence="1">
    <location>
        <begin position="29"/>
        <end position="49"/>
    </location>
</feature>
<dbReference type="Proteomes" id="UP000325713">
    <property type="component" value="Chromosome"/>
</dbReference>
<keyword evidence="1" id="KW-0812">Transmembrane</keyword>
<accession>A0A5J6Q0X9</accession>
<dbReference type="EMBL" id="CP031700">
    <property type="protein sequence ID" value="QEY26657.1"/>
    <property type="molecule type" value="Genomic_DNA"/>
</dbReference>
<keyword evidence="3" id="KW-1185">Reference proteome</keyword>
<dbReference type="Pfam" id="PF07235">
    <property type="entry name" value="DUF1427"/>
    <property type="match status" value="1"/>
</dbReference>
<proteinExistence type="predicted"/>
<sequence>MKLYLVSLAVGILAGILYGLLNVRSPAPPVVALIGLLGMLIGEQAVPFAKQLFSKQETTAVVSGTMVESGQEQNKAQSTEEH</sequence>
<evidence type="ECO:0000313" key="2">
    <source>
        <dbReference type="EMBL" id="QEY26657.1"/>
    </source>
</evidence>
<dbReference type="InterPro" id="IPR020017">
    <property type="entry name" value="XapX_domain"/>
</dbReference>
<name>A0A5J6Q0X9_9NEIS</name>
<organism evidence="2 3">
    <name type="scientific">Neisseria zalophi</name>
    <dbReference type="NCBI Taxonomy" id="640030"/>
    <lineage>
        <taxon>Bacteria</taxon>
        <taxon>Pseudomonadati</taxon>
        <taxon>Pseudomonadota</taxon>
        <taxon>Betaproteobacteria</taxon>
        <taxon>Neisseriales</taxon>
        <taxon>Neisseriaceae</taxon>
        <taxon>Neisseria</taxon>
    </lineage>
</organism>
<keyword evidence="1" id="KW-0472">Membrane</keyword>
<keyword evidence="1" id="KW-1133">Transmembrane helix</keyword>
<dbReference type="InterPro" id="IPR009872">
    <property type="entry name" value="DUF1427"/>
</dbReference>
<dbReference type="AlphaFoldDB" id="A0A5J6Q0X9"/>
<evidence type="ECO:0000313" key="3">
    <source>
        <dbReference type="Proteomes" id="UP000325713"/>
    </source>
</evidence>
<gene>
    <name evidence="2" type="ORF">D0T92_09035</name>
</gene>
<dbReference type="OrthoDB" id="4302993at2"/>
<evidence type="ECO:0000256" key="1">
    <source>
        <dbReference type="SAM" id="Phobius"/>
    </source>
</evidence>
<reference evidence="2 3" key="1">
    <citation type="submission" date="2018-08" db="EMBL/GenBank/DDBJ databases">
        <title>Neisseria zalophi ATCC BAA-2455 complete genome.</title>
        <authorList>
            <person name="Veseli I.A."/>
            <person name="Buttler R."/>
            <person name="Mascarenhas dos Santos A.C."/>
            <person name="Pombert J.-F."/>
        </authorList>
    </citation>
    <scope>NUCLEOTIDE SEQUENCE [LARGE SCALE GENOMIC DNA]</scope>
    <source>
        <strain evidence="2 3">ATCC BAA-2455</strain>
    </source>
</reference>
<dbReference type="NCBIfam" id="TIGR03510">
    <property type="entry name" value="XapX"/>
    <property type="match status" value="1"/>
</dbReference>
<dbReference type="KEGG" id="nzl:D0T92_09035"/>
<protein>
    <submittedName>
        <fullName evidence="2">DUF1427 family protein</fullName>
    </submittedName>
</protein>